<sequence>MNTIPAVETEVLIVGAGPAGAAAGALLATYGIDAMMINKYNSVANTPRAHITNQRAMEVLRDLGLERQAKAASTPQNLMGDHVYATSLAGQELGRIRTWYTHPSFKAEHDLASPTAVCDIPQDKMEPILVGAASYRGTTVRSGTELLGFEQDDDGVTSTLRDRVTGEQYTVRSRYLIGADGGRSLVAEQLGLRFEGEMVASASMNVVFRADLSHLVEHRPSDMYWFLQQGVGHGGVGVGVLRVVDTWDRWVGVWGFDASQGTPELTDELGTSIAHKLIGDDTVPVEIESLSTWGVNRKYAVENTRGRAFIVGDAAHRHSPMNGLGSNTSIQDSYNLAWKLALVLRGLAGPGLLESYAEERLPIAKHLVDRTVRSEGLMPGMFKALRLPPGFEESVLAQVLENLEAPTEEGAERRAEFRAAMDATLACFNTHGMELNQFYSSRAVVTDGAEAPVPERDVELHYFPSSFPGHHLPHAWVVKDQRRTPIFDLCGKGGFTILAGDRGAAWRDAAAVVSEELGLPLDVVVIGRGGDYEDAYGDFAAVAQIGELGALLVRPDHMIGWRTTETADADELLRVLRSILDR</sequence>
<dbReference type="PANTHER" id="PTHR43004:SF8">
    <property type="entry name" value="FAD-BINDING DOMAIN-CONTAINING PROTEIN-RELATED"/>
    <property type="match status" value="1"/>
</dbReference>
<keyword evidence="1" id="KW-0285">Flavoprotein</keyword>
<accession>A0A934Q9C8</accession>
<feature type="domain" description="FAD-binding" evidence="3">
    <location>
        <begin position="8"/>
        <end position="371"/>
    </location>
</feature>
<dbReference type="GO" id="GO:0016709">
    <property type="term" value="F:oxidoreductase activity, acting on paired donors, with incorporation or reduction of molecular oxygen, NAD(P)H as one donor, and incorporation of one atom of oxygen"/>
    <property type="evidence" value="ECO:0007669"/>
    <property type="project" value="UniProtKB-ARBA"/>
</dbReference>
<dbReference type="PANTHER" id="PTHR43004">
    <property type="entry name" value="TRK SYSTEM POTASSIUM UPTAKE PROTEIN"/>
    <property type="match status" value="1"/>
</dbReference>
<dbReference type="RefSeq" id="WP_200116436.1">
    <property type="nucleotide sequence ID" value="NZ_JAEHOH010000025.1"/>
</dbReference>
<evidence type="ECO:0000259" key="3">
    <source>
        <dbReference type="Pfam" id="PF01494"/>
    </source>
</evidence>
<gene>
    <name evidence="4" type="ORF">JD276_14780</name>
</gene>
<dbReference type="Gene3D" id="3.40.30.120">
    <property type="match status" value="1"/>
</dbReference>
<keyword evidence="4" id="KW-0560">Oxidoreductase</keyword>
<dbReference type="InterPro" id="IPR002938">
    <property type="entry name" value="FAD-bd"/>
</dbReference>
<dbReference type="GO" id="GO:0071949">
    <property type="term" value="F:FAD binding"/>
    <property type="evidence" value="ECO:0007669"/>
    <property type="project" value="InterPro"/>
</dbReference>
<keyword evidence="4" id="KW-0503">Monooxygenase</keyword>
<reference evidence="4" key="1">
    <citation type="submission" date="2020-12" db="EMBL/GenBank/DDBJ databases">
        <title>Leucobacter sp. CAS1, isolated from Chromium sludge.</title>
        <authorList>
            <person name="Xu Z."/>
        </authorList>
    </citation>
    <scope>NUCLEOTIDE SEQUENCE</scope>
    <source>
        <strain evidence="4">CSA1</strain>
    </source>
</reference>
<dbReference type="AlphaFoldDB" id="A0A934Q9C8"/>
<organism evidence="4 5">
    <name type="scientific">Leucobacter chromiisoli</name>
    <dbReference type="NCBI Taxonomy" id="2796471"/>
    <lineage>
        <taxon>Bacteria</taxon>
        <taxon>Bacillati</taxon>
        <taxon>Actinomycetota</taxon>
        <taxon>Actinomycetes</taxon>
        <taxon>Micrococcales</taxon>
        <taxon>Microbacteriaceae</taxon>
        <taxon>Leucobacter</taxon>
    </lineage>
</organism>
<dbReference type="Pfam" id="PF21274">
    <property type="entry name" value="Rng_hyd_C"/>
    <property type="match status" value="1"/>
</dbReference>
<dbReference type="Proteomes" id="UP000608530">
    <property type="component" value="Unassembled WGS sequence"/>
</dbReference>
<dbReference type="Pfam" id="PF01494">
    <property type="entry name" value="FAD_binding_3"/>
    <property type="match status" value="1"/>
</dbReference>
<evidence type="ECO:0000313" key="4">
    <source>
        <dbReference type="EMBL" id="MBK0420296.1"/>
    </source>
</evidence>
<dbReference type="EMBL" id="JAEHOH010000025">
    <property type="protein sequence ID" value="MBK0420296.1"/>
    <property type="molecule type" value="Genomic_DNA"/>
</dbReference>
<dbReference type="PRINTS" id="PR00420">
    <property type="entry name" value="RNGMNOXGNASE"/>
</dbReference>
<evidence type="ECO:0000313" key="5">
    <source>
        <dbReference type="Proteomes" id="UP000608530"/>
    </source>
</evidence>
<evidence type="ECO:0000256" key="1">
    <source>
        <dbReference type="ARBA" id="ARBA00022630"/>
    </source>
</evidence>
<evidence type="ECO:0000256" key="2">
    <source>
        <dbReference type="ARBA" id="ARBA00022827"/>
    </source>
</evidence>
<proteinExistence type="predicted"/>
<comment type="caution">
    <text evidence="4">The sequence shown here is derived from an EMBL/GenBank/DDBJ whole genome shotgun (WGS) entry which is preliminary data.</text>
</comment>
<name>A0A934Q9C8_9MICO</name>
<dbReference type="Gene3D" id="3.30.9.10">
    <property type="entry name" value="D-Amino Acid Oxidase, subunit A, domain 2"/>
    <property type="match status" value="1"/>
</dbReference>
<dbReference type="InterPro" id="IPR036188">
    <property type="entry name" value="FAD/NAD-bd_sf"/>
</dbReference>
<protein>
    <submittedName>
        <fullName evidence="4">FAD-dependent monooxygenase</fullName>
    </submittedName>
</protein>
<keyword evidence="2" id="KW-0274">FAD</keyword>
<dbReference type="InterPro" id="IPR050641">
    <property type="entry name" value="RIFMO-like"/>
</dbReference>
<dbReference type="Gene3D" id="3.50.50.60">
    <property type="entry name" value="FAD/NAD(P)-binding domain"/>
    <property type="match status" value="1"/>
</dbReference>
<keyword evidence="5" id="KW-1185">Reference proteome</keyword>
<dbReference type="SUPFAM" id="SSF51905">
    <property type="entry name" value="FAD/NAD(P)-binding domain"/>
    <property type="match status" value="1"/>
</dbReference>